<dbReference type="PANTHER" id="PTHR35841:SF1">
    <property type="entry name" value="PHOSPHONATES-BINDING PERIPLASMIC PROTEIN"/>
    <property type="match status" value="1"/>
</dbReference>
<organism evidence="5 6">
    <name type="scientific">Roseofilum capinflatum BLCC-M114</name>
    <dbReference type="NCBI Taxonomy" id="3022440"/>
    <lineage>
        <taxon>Bacteria</taxon>
        <taxon>Bacillati</taxon>
        <taxon>Cyanobacteriota</taxon>
        <taxon>Cyanophyceae</taxon>
        <taxon>Desertifilales</taxon>
        <taxon>Desertifilaceae</taxon>
        <taxon>Roseofilum</taxon>
        <taxon>Roseofilum capinflatum</taxon>
    </lineage>
</organism>
<dbReference type="Pfam" id="PF12974">
    <property type="entry name" value="Phosphonate-bd"/>
    <property type="match status" value="1"/>
</dbReference>
<gene>
    <name evidence="5" type="primary">phnD</name>
    <name evidence="5" type="ORF">PMG25_08285</name>
</gene>
<proteinExistence type="inferred from homology"/>
<dbReference type="Gene3D" id="3.40.190.10">
    <property type="entry name" value="Periplasmic binding protein-like II"/>
    <property type="match status" value="2"/>
</dbReference>
<keyword evidence="2 4" id="KW-0732">Signal</keyword>
<dbReference type="PANTHER" id="PTHR35841">
    <property type="entry name" value="PHOSPHONATES-BINDING PERIPLASMIC PROTEIN"/>
    <property type="match status" value="1"/>
</dbReference>
<dbReference type="InterPro" id="IPR005770">
    <property type="entry name" value="PhnD"/>
</dbReference>
<reference evidence="5 6" key="1">
    <citation type="submission" date="2023-01" db="EMBL/GenBank/DDBJ databases">
        <title>Novel diversity within Roseofilum (Cyanobacteria; Desertifilaceae) from marine benthic mats with descriptions of four novel species.</title>
        <authorList>
            <person name="Wang Y."/>
            <person name="Berthold D.E."/>
            <person name="Hu J."/>
            <person name="Lefler F.W."/>
            <person name="Laughinghouse H.D. IV."/>
        </authorList>
    </citation>
    <scope>NUCLEOTIDE SEQUENCE [LARGE SCALE GENOMIC DNA]</scope>
    <source>
        <strain evidence="5 6">BLCC-M114</strain>
    </source>
</reference>
<dbReference type="Proteomes" id="UP001235849">
    <property type="component" value="Unassembled WGS sequence"/>
</dbReference>
<feature type="signal peptide" evidence="4">
    <location>
        <begin position="1"/>
        <end position="27"/>
    </location>
</feature>
<evidence type="ECO:0000256" key="1">
    <source>
        <dbReference type="ARBA" id="ARBA00007162"/>
    </source>
</evidence>
<sequence length="346" mass="38307">MMNSTQRMGINPVSVLLLSGALLLSLAGCGPSQGPPDQKEQITKGECDRPDAMDERYCDRNQDLVADPPDNPDEWVNPDPLVFAYLPIPNATQYESVWTEFMAHLSETTGKPVQFLALESKADQIKALKEGQLHIAGFSTSTVPIAVNQAGFVPFAMMASSDGTFGYEMEIITHISSPLETLENLSGRQLAFTDTNSYSGYILPRALLEAGYDLKPDQDYTALFSGSQEQSILGIQNQTYEAAAIANDVLQLMCNRQEADCSQFRSLYQSQTFPNAAYGYAHNLHPELVKAIEKAFLTFNWSGTGLEREFAGTGEDKFIPIDYQIDWSQIRTIQEAQGIDYQLPQD</sequence>
<evidence type="ECO:0000256" key="4">
    <source>
        <dbReference type="SAM" id="SignalP"/>
    </source>
</evidence>
<evidence type="ECO:0000256" key="2">
    <source>
        <dbReference type="ARBA" id="ARBA00022729"/>
    </source>
</evidence>
<dbReference type="SUPFAM" id="SSF53850">
    <property type="entry name" value="Periplasmic binding protein-like II"/>
    <property type="match status" value="1"/>
</dbReference>
<name>A0ABT7B4I7_9CYAN</name>
<dbReference type="NCBIfam" id="TIGR01098">
    <property type="entry name" value="3A0109s03R"/>
    <property type="match status" value="1"/>
</dbReference>
<feature type="region of interest" description="Disordered" evidence="3">
    <location>
        <begin position="31"/>
        <end position="53"/>
    </location>
</feature>
<evidence type="ECO:0000313" key="6">
    <source>
        <dbReference type="Proteomes" id="UP001235849"/>
    </source>
</evidence>
<feature type="chain" id="PRO_5045254611" evidence="4">
    <location>
        <begin position="28"/>
        <end position="346"/>
    </location>
</feature>
<comment type="caution">
    <text evidence="5">The sequence shown here is derived from an EMBL/GenBank/DDBJ whole genome shotgun (WGS) entry which is preliminary data.</text>
</comment>
<dbReference type="EMBL" id="JAQOSO010000041">
    <property type="protein sequence ID" value="MDJ1174088.1"/>
    <property type="molecule type" value="Genomic_DNA"/>
</dbReference>
<accession>A0ABT7B4I7</accession>
<comment type="similarity">
    <text evidence="1">Belongs to the phosphate/phosphite/phosphonate binding protein family.</text>
</comment>
<evidence type="ECO:0000313" key="5">
    <source>
        <dbReference type="EMBL" id="MDJ1174088.1"/>
    </source>
</evidence>
<dbReference type="PROSITE" id="PS51257">
    <property type="entry name" value="PROKAR_LIPOPROTEIN"/>
    <property type="match status" value="1"/>
</dbReference>
<protein>
    <submittedName>
        <fullName evidence="5">Phosphate/phosphite/phosphonate ABC transporter substrate-binding protein</fullName>
    </submittedName>
</protein>
<feature type="compositionally biased region" description="Basic and acidic residues" evidence="3">
    <location>
        <begin position="37"/>
        <end position="53"/>
    </location>
</feature>
<evidence type="ECO:0000256" key="3">
    <source>
        <dbReference type="SAM" id="MobiDB-lite"/>
    </source>
</evidence>
<keyword evidence="6" id="KW-1185">Reference proteome</keyword>
<dbReference type="RefSeq" id="WP_283766427.1">
    <property type="nucleotide sequence ID" value="NZ_JAQOSO010000041.1"/>
</dbReference>